<dbReference type="EMBL" id="JAVRFF010000043">
    <property type="protein sequence ID" value="MDT0476501.1"/>
    <property type="molecule type" value="Genomic_DNA"/>
</dbReference>
<evidence type="ECO:0000313" key="2">
    <source>
        <dbReference type="Proteomes" id="UP001180489"/>
    </source>
</evidence>
<evidence type="ECO:0008006" key="3">
    <source>
        <dbReference type="Google" id="ProtNLM"/>
    </source>
</evidence>
<evidence type="ECO:0000313" key="1">
    <source>
        <dbReference type="EMBL" id="MDT0476501.1"/>
    </source>
</evidence>
<gene>
    <name evidence="1" type="ORF">RM863_30675</name>
</gene>
<comment type="caution">
    <text evidence="1">The sequence shown here is derived from an EMBL/GenBank/DDBJ whole genome shotgun (WGS) entry which is preliminary data.</text>
</comment>
<dbReference type="RefSeq" id="WP_311637111.1">
    <property type="nucleotide sequence ID" value="NZ_JAVRFF010000043.1"/>
</dbReference>
<proteinExistence type="predicted"/>
<protein>
    <recommendedName>
        <fullName evidence="3">Protein kilB</fullName>
    </recommendedName>
</protein>
<sequence>MEVIATSLIAVLGTLLGSSLTYLFQRRTAERAERFTRAERLRQERIDAYCSYGGALANFRRGQLDHWFATHDGNAVDEEAAWELRREAQRLRALALEAQFRVELLTLSDELSDLARQALRAVDRFPDAHSREDLEPVWEAARSLMHAFIAASRRHVPDVSAVR</sequence>
<name>A0ABU2UT92_9ACTN</name>
<organism evidence="1 2">
    <name type="scientific">Streptomyces hintoniae</name>
    <dbReference type="NCBI Taxonomy" id="3075521"/>
    <lineage>
        <taxon>Bacteria</taxon>
        <taxon>Bacillati</taxon>
        <taxon>Actinomycetota</taxon>
        <taxon>Actinomycetes</taxon>
        <taxon>Kitasatosporales</taxon>
        <taxon>Streptomycetaceae</taxon>
        <taxon>Streptomyces</taxon>
    </lineage>
</organism>
<accession>A0ABU2UT92</accession>
<reference evidence="1" key="1">
    <citation type="submission" date="2024-05" db="EMBL/GenBank/DDBJ databases">
        <title>30 novel species of actinomycetes from the DSMZ collection.</title>
        <authorList>
            <person name="Nouioui I."/>
        </authorList>
    </citation>
    <scope>NUCLEOTIDE SEQUENCE</scope>
    <source>
        <strain evidence="1">DSM 41014</strain>
    </source>
</reference>
<dbReference type="Proteomes" id="UP001180489">
    <property type="component" value="Unassembled WGS sequence"/>
</dbReference>
<keyword evidence="2" id="KW-1185">Reference proteome</keyword>